<dbReference type="Proteomes" id="UP001355206">
    <property type="component" value="Unassembled WGS sequence"/>
</dbReference>
<sequence length="181" mass="19581">MSRRLRAAIVVSGALGLGLAGAAFAHDHGPGGFRGHGRWSALSPEDRAAFTDARIAALHAGLKLNPDQEKLWPPVEAAIRDMAKLRQQRREAMRDRPKFSDDAPAALRAMADAASARGDALRKLADASQPLYASLDPDQKRRAMILARPMGPMGGHGMRGGWHRDRGDDHGDDRGPRGDDR</sequence>
<feature type="signal peptide" evidence="2">
    <location>
        <begin position="1"/>
        <end position="25"/>
    </location>
</feature>
<dbReference type="RefSeq" id="WP_331293378.1">
    <property type="nucleotide sequence ID" value="NZ_MLBR01000026.1"/>
</dbReference>
<evidence type="ECO:0000313" key="3">
    <source>
        <dbReference type="EMBL" id="MEE7491432.1"/>
    </source>
</evidence>
<feature type="compositionally biased region" description="Basic and acidic residues" evidence="1">
    <location>
        <begin position="162"/>
        <end position="181"/>
    </location>
</feature>
<evidence type="ECO:0000256" key="1">
    <source>
        <dbReference type="SAM" id="MobiDB-lite"/>
    </source>
</evidence>
<accession>A0ABU7TQ19</accession>
<keyword evidence="2" id="KW-0732">Signal</keyword>
<feature type="chain" id="PRO_5047141972" evidence="2">
    <location>
        <begin position="26"/>
        <end position="181"/>
    </location>
</feature>
<feature type="region of interest" description="Disordered" evidence="1">
    <location>
        <begin position="149"/>
        <end position="181"/>
    </location>
</feature>
<name>A0ABU7TQ19_9HYPH</name>
<organism evidence="3 4">
    <name type="scientific">Methylobacterium oryzae</name>
    <dbReference type="NCBI Taxonomy" id="334852"/>
    <lineage>
        <taxon>Bacteria</taxon>
        <taxon>Pseudomonadati</taxon>
        <taxon>Pseudomonadota</taxon>
        <taxon>Alphaproteobacteria</taxon>
        <taxon>Hyphomicrobiales</taxon>
        <taxon>Methylobacteriaceae</taxon>
        <taxon>Methylobacterium</taxon>
    </lineage>
</organism>
<dbReference type="InterPro" id="IPR012899">
    <property type="entry name" value="LTXXQ"/>
</dbReference>
<protein>
    <submittedName>
        <fullName evidence="3">LTXXQ motif family protein</fullName>
    </submittedName>
</protein>
<reference evidence="3 4" key="1">
    <citation type="journal article" date="2012" name="Genet. Mol. Biol.">
        <title>Analysis of 16S rRNA and mxaF genes revealing insights into Methylobacterium niche-specific plant association.</title>
        <authorList>
            <person name="Dourado M.N."/>
            <person name="Andreote F.D."/>
            <person name="Dini-Andreote F."/>
            <person name="Conti R."/>
            <person name="Araujo J.M."/>
            <person name="Araujo W.L."/>
        </authorList>
    </citation>
    <scope>NUCLEOTIDE SEQUENCE [LARGE SCALE GENOMIC DNA]</scope>
    <source>
        <strain evidence="3 4">TC3-10</strain>
    </source>
</reference>
<dbReference type="Pfam" id="PF07813">
    <property type="entry name" value="LTXXQ"/>
    <property type="match status" value="1"/>
</dbReference>
<keyword evidence="4" id="KW-1185">Reference proteome</keyword>
<comment type="caution">
    <text evidence="3">The sequence shown here is derived from an EMBL/GenBank/DDBJ whole genome shotgun (WGS) entry which is preliminary data.</text>
</comment>
<gene>
    <name evidence="3" type="ORF">MOTC310_13515</name>
</gene>
<dbReference type="EMBL" id="MLCA01000006">
    <property type="protein sequence ID" value="MEE7491432.1"/>
    <property type="molecule type" value="Genomic_DNA"/>
</dbReference>
<proteinExistence type="predicted"/>
<evidence type="ECO:0000256" key="2">
    <source>
        <dbReference type="SAM" id="SignalP"/>
    </source>
</evidence>
<evidence type="ECO:0000313" key="4">
    <source>
        <dbReference type="Proteomes" id="UP001355206"/>
    </source>
</evidence>